<protein>
    <submittedName>
        <fullName evidence="2">Glycosyltransferase family A protein</fullName>
        <ecNumber evidence="2">2.4.-.-</ecNumber>
    </submittedName>
</protein>
<organism evidence="2 3">
    <name type="scientific">Crenobacter oryzisoli</name>
    <dbReference type="NCBI Taxonomy" id="3056844"/>
    <lineage>
        <taxon>Bacteria</taxon>
        <taxon>Pseudomonadati</taxon>
        <taxon>Pseudomonadota</taxon>
        <taxon>Betaproteobacteria</taxon>
        <taxon>Neisseriales</taxon>
        <taxon>Neisseriaceae</taxon>
        <taxon>Crenobacter</taxon>
    </lineage>
</organism>
<sequence>MSAGQDKLDAVVVVLSLEDQPASGFIDLIQNLVQLPTRYRVRVVAKQTARFDLPSACLAAAAGQVGQQLSALLSERVTSIPHVIVCDGTAALEAAVRFKQANPWPTALVVHRDQKTPFEKTRRNRWLQDKMVSVNLMPTLAHNLYYSKFTQGHPDGNSPLPLNNPVILEQPRFDGKAERTLDYTLEALLTGNRQPPWLGKPKLDYSHIRLSYVTYFYINQKSPDTVYQLLEHYSKYPPELLDQIQFVLVDDGSPLEYEPRDYGLNITWVKVDEDIPWNMAGARNLGFLYAKSENVILTDVDHAFPVEVLQELVKKRPVGKQIYRFWRRDDKGAYYGAHPNVFLLARSRFFRFFGYDEEFAGAYGADDTRFVKFQKAQGTRAWRLPKRFWCYEREVDRDNSYHTLVRDLSFNTGADSRKRLELDYFGGDERGHTRNFLDFKWHVSLNHQRTPTPRPLTPRRGWKLRWLLRQLLPNLNP</sequence>
<dbReference type="RefSeq" id="WP_289829055.1">
    <property type="nucleotide sequence ID" value="NZ_JAUEDK010000007.1"/>
</dbReference>
<dbReference type="SUPFAM" id="SSF53448">
    <property type="entry name" value="Nucleotide-diphospho-sugar transferases"/>
    <property type="match status" value="1"/>
</dbReference>
<evidence type="ECO:0000313" key="3">
    <source>
        <dbReference type="Proteomes" id="UP001168540"/>
    </source>
</evidence>
<dbReference type="InterPro" id="IPR001173">
    <property type="entry name" value="Glyco_trans_2-like"/>
</dbReference>
<evidence type="ECO:0000259" key="1">
    <source>
        <dbReference type="Pfam" id="PF00535"/>
    </source>
</evidence>
<dbReference type="InterPro" id="IPR029044">
    <property type="entry name" value="Nucleotide-diphossugar_trans"/>
</dbReference>
<dbReference type="Proteomes" id="UP001168540">
    <property type="component" value="Unassembled WGS sequence"/>
</dbReference>
<reference evidence="2" key="1">
    <citation type="submission" date="2023-06" db="EMBL/GenBank/DDBJ databases">
        <authorList>
            <person name="Zhang S."/>
        </authorList>
    </citation>
    <scope>NUCLEOTIDE SEQUENCE</scope>
    <source>
        <strain evidence="2">SG2303</strain>
    </source>
</reference>
<comment type="caution">
    <text evidence="2">The sequence shown here is derived from an EMBL/GenBank/DDBJ whole genome shotgun (WGS) entry which is preliminary data.</text>
</comment>
<dbReference type="Pfam" id="PF00535">
    <property type="entry name" value="Glycos_transf_2"/>
    <property type="match status" value="1"/>
</dbReference>
<dbReference type="Gene3D" id="3.90.550.10">
    <property type="entry name" value="Spore Coat Polysaccharide Biosynthesis Protein SpsA, Chain A"/>
    <property type="match status" value="1"/>
</dbReference>
<accession>A0ABT7XLM4</accession>
<feature type="domain" description="Glycosyltransferase 2-like" evidence="1">
    <location>
        <begin position="241"/>
        <end position="320"/>
    </location>
</feature>
<dbReference type="EC" id="2.4.-.-" evidence="2"/>
<proteinExistence type="predicted"/>
<dbReference type="GO" id="GO:0016757">
    <property type="term" value="F:glycosyltransferase activity"/>
    <property type="evidence" value="ECO:0007669"/>
    <property type="project" value="UniProtKB-KW"/>
</dbReference>
<keyword evidence="2" id="KW-0328">Glycosyltransferase</keyword>
<evidence type="ECO:0000313" key="2">
    <source>
        <dbReference type="EMBL" id="MDN0074484.1"/>
    </source>
</evidence>
<keyword evidence="3" id="KW-1185">Reference proteome</keyword>
<gene>
    <name evidence="2" type="ORF">QU481_06185</name>
</gene>
<dbReference type="CDD" id="cd00761">
    <property type="entry name" value="Glyco_tranf_GTA_type"/>
    <property type="match status" value="1"/>
</dbReference>
<keyword evidence="2" id="KW-0808">Transferase</keyword>
<dbReference type="EMBL" id="JAUEDK010000007">
    <property type="protein sequence ID" value="MDN0074484.1"/>
    <property type="molecule type" value="Genomic_DNA"/>
</dbReference>
<name>A0ABT7XLM4_9NEIS</name>